<protein>
    <submittedName>
        <fullName evidence="1">Uncharacterized protein</fullName>
    </submittedName>
</protein>
<sequence>MSTSKAIFNSFPSIIPPNPSFPKPKPIIISCRYAAPGGNNSRTAPRHPIRRNTQYRPKDPPRGDASGRVKEPPLGEDPGDVDIVGLLKEGKLEEAVRVLEKGGSADGPVLRELLQLCGKSKSIDLGKKVDFLMRRSGFRKDVELNNLLVEMYCECGSVRDARRVFDRMPDRNRDSWLVMINGCSKNGQGDVGLELFEMMREEGVIIDGESFVVVLAACASAAAVDKGRMYFELMREAYGINPGIEHYLGLIDVYGWSCHLDEMWDFVENCPHRSRPELWEAVRNYARVHGDLELEDHIEELLASHDPSKSRGERIFLAPHRNHSAINMLEGKNRLREFRCAEPYRELNGQEAGYVPDTRYVLHDIDEEAKVQALQYHSERLAIAYGLISTPPRTTLRIMKNLRICGDCHNAIKVMSRIVGRELIVRDNKRFHHFRDGKCSCGDFW</sequence>
<comment type="caution">
    <text evidence="1">The sequence shown here is derived from an EMBL/GenBank/DDBJ whole genome shotgun (WGS) entry which is preliminary data.</text>
</comment>
<organism evidence="1 2">
    <name type="scientific">Melastoma candidum</name>
    <dbReference type="NCBI Taxonomy" id="119954"/>
    <lineage>
        <taxon>Eukaryota</taxon>
        <taxon>Viridiplantae</taxon>
        <taxon>Streptophyta</taxon>
        <taxon>Embryophyta</taxon>
        <taxon>Tracheophyta</taxon>
        <taxon>Spermatophyta</taxon>
        <taxon>Magnoliopsida</taxon>
        <taxon>eudicotyledons</taxon>
        <taxon>Gunneridae</taxon>
        <taxon>Pentapetalae</taxon>
        <taxon>rosids</taxon>
        <taxon>malvids</taxon>
        <taxon>Myrtales</taxon>
        <taxon>Melastomataceae</taxon>
        <taxon>Melastomatoideae</taxon>
        <taxon>Melastomateae</taxon>
        <taxon>Melastoma</taxon>
    </lineage>
</organism>
<dbReference type="Proteomes" id="UP001057402">
    <property type="component" value="Chromosome 4"/>
</dbReference>
<keyword evidence="2" id="KW-1185">Reference proteome</keyword>
<evidence type="ECO:0000313" key="2">
    <source>
        <dbReference type="Proteomes" id="UP001057402"/>
    </source>
</evidence>
<reference evidence="2" key="1">
    <citation type="journal article" date="2023" name="Front. Plant Sci.">
        <title>Chromosomal-level genome assembly of Melastoma candidum provides insights into trichome evolution.</title>
        <authorList>
            <person name="Zhong Y."/>
            <person name="Wu W."/>
            <person name="Sun C."/>
            <person name="Zou P."/>
            <person name="Liu Y."/>
            <person name="Dai S."/>
            <person name="Zhou R."/>
        </authorList>
    </citation>
    <scope>NUCLEOTIDE SEQUENCE [LARGE SCALE GENOMIC DNA]</scope>
</reference>
<proteinExistence type="predicted"/>
<gene>
    <name evidence="1" type="ORF">MLD38_015358</name>
</gene>
<accession>A0ACB9RGF5</accession>
<name>A0ACB9RGF5_9MYRT</name>
<dbReference type="EMBL" id="CM042883">
    <property type="protein sequence ID" value="KAI4377780.1"/>
    <property type="molecule type" value="Genomic_DNA"/>
</dbReference>
<evidence type="ECO:0000313" key="1">
    <source>
        <dbReference type="EMBL" id="KAI4377780.1"/>
    </source>
</evidence>